<dbReference type="AlphaFoldDB" id="A0A9W7G3B6"/>
<evidence type="ECO:0000313" key="2">
    <source>
        <dbReference type="EMBL" id="GMI34173.1"/>
    </source>
</evidence>
<reference evidence="3" key="1">
    <citation type="journal article" date="2023" name="Commun. Biol.">
        <title>Genome analysis of Parmales, the sister group of diatoms, reveals the evolutionary specialization of diatoms from phago-mixotrophs to photoautotrophs.</title>
        <authorList>
            <person name="Ban H."/>
            <person name="Sato S."/>
            <person name="Yoshikawa S."/>
            <person name="Yamada K."/>
            <person name="Nakamura Y."/>
            <person name="Ichinomiya M."/>
            <person name="Sato N."/>
            <person name="Blanc-Mathieu R."/>
            <person name="Endo H."/>
            <person name="Kuwata A."/>
            <person name="Ogata H."/>
        </authorList>
    </citation>
    <scope>NUCLEOTIDE SEQUENCE [LARGE SCALE GENOMIC DNA]</scope>
</reference>
<dbReference type="Proteomes" id="UP001165065">
    <property type="component" value="Unassembled WGS sequence"/>
</dbReference>
<dbReference type="EMBL" id="BRYA01000039">
    <property type="protein sequence ID" value="GMI34173.1"/>
    <property type="molecule type" value="Genomic_DNA"/>
</dbReference>
<feature type="chain" id="PRO_5040799662" evidence="1">
    <location>
        <begin position="23"/>
        <end position="228"/>
    </location>
</feature>
<proteinExistence type="predicted"/>
<keyword evidence="3" id="KW-1185">Reference proteome</keyword>
<gene>
    <name evidence="2" type="ORF">TrCOL_g13138</name>
</gene>
<keyword evidence="1" id="KW-0732">Signal</keyword>
<evidence type="ECO:0000256" key="1">
    <source>
        <dbReference type="SAM" id="SignalP"/>
    </source>
</evidence>
<dbReference type="OrthoDB" id="497908at2759"/>
<protein>
    <submittedName>
        <fullName evidence="2">Uncharacterized protein</fullName>
    </submittedName>
</protein>
<name>A0A9W7G3B6_9STRA</name>
<sequence length="228" mass="25192">MKSKYEITLFVFIFCIVRQAECFYHVPECFHHVPTSIPLRSPSLLLHSKPSPISRFTNPTIDDLGLPLADALIAGVVAPVSQVFICANRAYSPTWLIATLPPSTTLNRAFRLFPATLSHGAVLAILWTLGCLASKNYEKEAFGGGEVEGYGEPLKRTLQAGSVATALLILATQADLFFEFGRWVQPGESGEIDFRILTAFAEGLLDVGVEAVWLVFWRVYRTSITTRK</sequence>
<accession>A0A9W7G3B6</accession>
<evidence type="ECO:0000313" key="3">
    <source>
        <dbReference type="Proteomes" id="UP001165065"/>
    </source>
</evidence>
<feature type="signal peptide" evidence="1">
    <location>
        <begin position="1"/>
        <end position="22"/>
    </location>
</feature>
<comment type="caution">
    <text evidence="2">The sequence shown here is derived from an EMBL/GenBank/DDBJ whole genome shotgun (WGS) entry which is preliminary data.</text>
</comment>
<organism evidence="2 3">
    <name type="scientific">Triparma columacea</name>
    <dbReference type="NCBI Taxonomy" id="722753"/>
    <lineage>
        <taxon>Eukaryota</taxon>
        <taxon>Sar</taxon>
        <taxon>Stramenopiles</taxon>
        <taxon>Ochrophyta</taxon>
        <taxon>Bolidophyceae</taxon>
        <taxon>Parmales</taxon>
        <taxon>Triparmaceae</taxon>
        <taxon>Triparma</taxon>
    </lineage>
</organism>